<dbReference type="GO" id="GO:0008880">
    <property type="term" value="F:glucuronate isomerase activity"/>
    <property type="evidence" value="ECO:0007669"/>
    <property type="project" value="UniProtKB-EC"/>
</dbReference>
<dbReference type="EMBL" id="CAADJA010000002">
    <property type="protein sequence ID" value="VFS49648.1"/>
    <property type="molecule type" value="Genomic_DNA"/>
</dbReference>
<dbReference type="InterPro" id="IPR032466">
    <property type="entry name" value="Metal_Hydrolase"/>
</dbReference>
<sequence length="146" mass="16302">MALDVVVYGEADESTLDAILSRRLKGTLPTKEENCSVQNGQYYSFLASEYQRREWVQQYHIGALRNNNTRMFQTLGPDVGFDSINDQPVAEPLSRLLDAQAKNNSLPKTILYCLNPGDNETIGTMVGNFQGEGTPGKNAVWFRLVV</sequence>
<dbReference type="AlphaFoldDB" id="A0A484ZNT9"/>
<keyword evidence="6 7" id="KW-0413">Isomerase</keyword>
<dbReference type="InterPro" id="IPR003766">
    <property type="entry name" value="Uronate_isomerase"/>
</dbReference>
<evidence type="ECO:0000256" key="4">
    <source>
        <dbReference type="ARBA" id="ARBA00012546"/>
    </source>
</evidence>
<evidence type="ECO:0000256" key="5">
    <source>
        <dbReference type="ARBA" id="ARBA00020555"/>
    </source>
</evidence>
<evidence type="ECO:0000313" key="7">
    <source>
        <dbReference type="EMBL" id="VFS49648.1"/>
    </source>
</evidence>
<protein>
    <recommendedName>
        <fullName evidence="5">Uronate isomerase</fullName>
        <ecNumber evidence="4">5.3.1.12</ecNumber>
    </recommendedName>
</protein>
<comment type="pathway">
    <text evidence="2">Carbohydrate metabolism; pentose and glucuronate interconversion.</text>
</comment>
<proteinExistence type="inferred from homology"/>
<dbReference type="UniPathway" id="UPA00246"/>
<dbReference type="Gene3D" id="3.20.20.140">
    <property type="entry name" value="Metal-dependent hydrolases"/>
    <property type="match status" value="1"/>
</dbReference>
<dbReference type="GO" id="GO:0042840">
    <property type="term" value="P:D-glucuronate catabolic process"/>
    <property type="evidence" value="ECO:0007669"/>
    <property type="project" value="TreeGrafter"/>
</dbReference>
<evidence type="ECO:0000256" key="6">
    <source>
        <dbReference type="ARBA" id="ARBA00023235"/>
    </source>
</evidence>
<evidence type="ECO:0000256" key="1">
    <source>
        <dbReference type="ARBA" id="ARBA00001165"/>
    </source>
</evidence>
<comment type="similarity">
    <text evidence="3">Belongs to the metallo-dependent hydrolases superfamily. Uronate isomerase family.</text>
</comment>
<accession>A0A484ZNT9</accession>
<dbReference type="Proteomes" id="UP000373449">
    <property type="component" value="Unassembled WGS sequence"/>
</dbReference>
<evidence type="ECO:0000256" key="2">
    <source>
        <dbReference type="ARBA" id="ARBA00004892"/>
    </source>
</evidence>
<evidence type="ECO:0000313" key="8">
    <source>
        <dbReference type="Proteomes" id="UP000373449"/>
    </source>
</evidence>
<dbReference type="PANTHER" id="PTHR30068">
    <property type="entry name" value="URONATE ISOMERASE"/>
    <property type="match status" value="1"/>
</dbReference>
<dbReference type="EC" id="5.3.1.12" evidence="4"/>
<dbReference type="PANTHER" id="PTHR30068:SF4">
    <property type="entry name" value="URONATE ISOMERASE"/>
    <property type="match status" value="1"/>
</dbReference>
<gene>
    <name evidence="7" type="primary">uxaC_4</name>
    <name evidence="7" type="ORF">NCTC12282_04081</name>
</gene>
<dbReference type="Pfam" id="PF02614">
    <property type="entry name" value="UxaC"/>
    <property type="match status" value="1"/>
</dbReference>
<comment type="catalytic activity">
    <reaction evidence="1">
        <text>D-glucuronate = D-fructuronate</text>
        <dbReference type="Rhea" id="RHEA:13049"/>
        <dbReference type="ChEBI" id="CHEBI:58720"/>
        <dbReference type="ChEBI" id="CHEBI:59863"/>
        <dbReference type="EC" id="5.3.1.12"/>
    </reaction>
</comment>
<name>A0A484ZNT9_9GAMM</name>
<reference evidence="7 8" key="1">
    <citation type="submission" date="2019-03" db="EMBL/GenBank/DDBJ databases">
        <authorList>
            <consortium name="Pathogen Informatics"/>
        </authorList>
    </citation>
    <scope>NUCLEOTIDE SEQUENCE [LARGE SCALE GENOMIC DNA]</scope>
    <source>
        <strain evidence="7 8">NCTC12282</strain>
    </source>
</reference>
<dbReference type="SUPFAM" id="SSF51556">
    <property type="entry name" value="Metallo-dependent hydrolases"/>
    <property type="match status" value="1"/>
</dbReference>
<organism evidence="7 8">
    <name type="scientific">Budvicia aquatica</name>
    <dbReference type="NCBI Taxonomy" id="82979"/>
    <lineage>
        <taxon>Bacteria</taxon>
        <taxon>Pseudomonadati</taxon>
        <taxon>Pseudomonadota</taxon>
        <taxon>Gammaproteobacteria</taxon>
        <taxon>Enterobacterales</taxon>
        <taxon>Budviciaceae</taxon>
        <taxon>Budvicia</taxon>
    </lineage>
</organism>
<evidence type="ECO:0000256" key="3">
    <source>
        <dbReference type="ARBA" id="ARBA00008397"/>
    </source>
</evidence>
<dbReference type="GO" id="GO:0019698">
    <property type="term" value="P:D-galacturonate catabolic process"/>
    <property type="evidence" value="ECO:0007669"/>
    <property type="project" value="TreeGrafter"/>
</dbReference>